<dbReference type="PANTHER" id="PTHR34192">
    <property type="entry name" value="PLASTOCYANIN MAJOR ISOFORM, CHLOROPLASTIC-RELATED"/>
    <property type="match status" value="1"/>
</dbReference>
<dbReference type="PROSITE" id="PS00196">
    <property type="entry name" value="COPPER_BLUE"/>
    <property type="match status" value="1"/>
</dbReference>
<comment type="subcellular location">
    <subcellularLocation>
        <location evidence="1">Membrane</location>
    </subcellularLocation>
</comment>
<dbReference type="CDD" id="cd04220">
    <property type="entry name" value="Halocyanin"/>
    <property type="match status" value="1"/>
</dbReference>
<dbReference type="InterPro" id="IPR028871">
    <property type="entry name" value="BlueCu_1_BS"/>
</dbReference>
<dbReference type="RefSeq" id="WP_114449093.1">
    <property type="nucleotide sequence ID" value="NZ_QPHM01000001.1"/>
</dbReference>
<organism evidence="10 11">
    <name type="scientific">Haloplanus salinus</name>
    <dbReference type="NCBI Taxonomy" id="1126245"/>
    <lineage>
        <taxon>Archaea</taxon>
        <taxon>Methanobacteriati</taxon>
        <taxon>Methanobacteriota</taxon>
        <taxon>Stenosarchaea group</taxon>
        <taxon>Halobacteria</taxon>
        <taxon>Halobacteriales</taxon>
        <taxon>Haloferacaceae</taxon>
        <taxon>Haloplanus</taxon>
    </lineage>
</organism>
<evidence type="ECO:0000256" key="8">
    <source>
        <dbReference type="SAM" id="Phobius"/>
    </source>
</evidence>
<evidence type="ECO:0000313" key="10">
    <source>
        <dbReference type="EMBL" id="RCU47532.1"/>
    </source>
</evidence>
<keyword evidence="11" id="KW-1185">Reference proteome</keyword>
<dbReference type="PROSITE" id="PS51318">
    <property type="entry name" value="TAT"/>
    <property type="match status" value="1"/>
</dbReference>
<keyword evidence="5" id="KW-0186">Copper</keyword>
<dbReference type="InterPro" id="IPR000923">
    <property type="entry name" value="BlueCu_1"/>
</dbReference>
<sequence>MRSRREFLRATTAAGVVVAAAGPSTAQEGRRHTVDMTDQLVFDPDSLTISPGDTVVWENVGAIGHSVTAYEEDIPAEADYFASGGFDSEGAARSGYAVGDPESGDVAGGQSFEHTFEVEGVYEYFCVPHEAVGMLASLEVTAEGAGGGDGDGDGDGGGGGRPVPTVPDVAKSIALAAASTLLGVATLAYVFLKYGGAYGEDG</sequence>
<keyword evidence="8" id="KW-0812">Transmembrane</keyword>
<dbReference type="EMBL" id="QPHM01000001">
    <property type="protein sequence ID" value="RCU47532.1"/>
    <property type="molecule type" value="Genomic_DNA"/>
</dbReference>
<name>A0A368NAF6_9EURY</name>
<dbReference type="SUPFAM" id="SSF49503">
    <property type="entry name" value="Cupredoxins"/>
    <property type="match status" value="1"/>
</dbReference>
<keyword evidence="6 8" id="KW-0472">Membrane</keyword>
<dbReference type="NCBIfam" id="TIGR01409">
    <property type="entry name" value="TAT_signal_seq"/>
    <property type="match status" value="1"/>
</dbReference>
<dbReference type="Proteomes" id="UP000252189">
    <property type="component" value="Unassembled WGS sequence"/>
</dbReference>
<dbReference type="AlphaFoldDB" id="A0A368NAF6"/>
<gene>
    <name evidence="10" type="ORF">DU504_09615</name>
</gene>
<dbReference type="PANTHER" id="PTHR34192:SF10">
    <property type="entry name" value="PLASTOCYANIN MAJOR ISOFORM, CHLOROPLASTIC-RELATED"/>
    <property type="match status" value="1"/>
</dbReference>
<keyword evidence="2" id="KW-0813">Transport</keyword>
<evidence type="ECO:0000259" key="9">
    <source>
        <dbReference type="Pfam" id="PF00127"/>
    </source>
</evidence>
<evidence type="ECO:0000256" key="7">
    <source>
        <dbReference type="SAM" id="MobiDB-lite"/>
    </source>
</evidence>
<evidence type="ECO:0000256" key="3">
    <source>
        <dbReference type="ARBA" id="ARBA00022723"/>
    </source>
</evidence>
<proteinExistence type="predicted"/>
<dbReference type="GO" id="GO:0005507">
    <property type="term" value="F:copper ion binding"/>
    <property type="evidence" value="ECO:0007669"/>
    <property type="project" value="InterPro"/>
</dbReference>
<dbReference type="Pfam" id="PF00127">
    <property type="entry name" value="Copper-bind"/>
    <property type="match status" value="1"/>
</dbReference>
<feature type="domain" description="Blue (type 1) copper" evidence="9">
    <location>
        <begin position="34"/>
        <end position="140"/>
    </location>
</feature>
<evidence type="ECO:0000256" key="1">
    <source>
        <dbReference type="ARBA" id="ARBA00004370"/>
    </source>
</evidence>
<feature type="transmembrane region" description="Helical" evidence="8">
    <location>
        <begin position="173"/>
        <end position="192"/>
    </location>
</feature>
<keyword evidence="4" id="KW-0249">Electron transport</keyword>
<keyword evidence="8" id="KW-1133">Transmembrane helix</keyword>
<dbReference type="InterPro" id="IPR006311">
    <property type="entry name" value="TAT_signal"/>
</dbReference>
<dbReference type="InterPro" id="IPR008972">
    <property type="entry name" value="Cupredoxin"/>
</dbReference>
<keyword evidence="3" id="KW-0479">Metal-binding</keyword>
<evidence type="ECO:0000256" key="2">
    <source>
        <dbReference type="ARBA" id="ARBA00022448"/>
    </source>
</evidence>
<feature type="region of interest" description="Disordered" evidence="7">
    <location>
        <begin position="144"/>
        <end position="164"/>
    </location>
</feature>
<dbReference type="OrthoDB" id="186995at2157"/>
<dbReference type="InterPro" id="IPR019546">
    <property type="entry name" value="TAT_signal_bac_arc"/>
</dbReference>
<evidence type="ECO:0000256" key="5">
    <source>
        <dbReference type="ARBA" id="ARBA00023008"/>
    </source>
</evidence>
<dbReference type="Gene3D" id="2.60.40.420">
    <property type="entry name" value="Cupredoxins - blue copper proteins"/>
    <property type="match status" value="1"/>
</dbReference>
<reference evidence="10 11" key="1">
    <citation type="submission" date="2018-07" db="EMBL/GenBank/DDBJ databases">
        <title>Genome sequences of Haloplanus salinus JCM 18368T.</title>
        <authorList>
            <person name="Kim Y.B."/>
            <person name="Roh S.W."/>
        </authorList>
    </citation>
    <scope>NUCLEOTIDE SEQUENCE [LARGE SCALE GENOMIC DNA]</scope>
    <source>
        <strain evidence="10 11">JCM 18368</strain>
    </source>
</reference>
<protein>
    <submittedName>
        <fullName evidence="10">Plastocyanin</fullName>
    </submittedName>
</protein>
<accession>A0A368NAF6</accession>
<dbReference type="GO" id="GO:0016020">
    <property type="term" value="C:membrane"/>
    <property type="evidence" value="ECO:0007669"/>
    <property type="project" value="UniProtKB-SubCell"/>
</dbReference>
<evidence type="ECO:0000256" key="4">
    <source>
        <dbReference type="ARBA" id="ARBA00022982"/>
    </source>
</evidence>
<evidence type="ECO:0000256" key="6">
    <source>
        <dbReference type="ARBA" id="ARBA00023136"/>
    </source>
</evidence>
<feature type="compositionally biased region" description="Gly residues" evidence="7">
    <location>
        <begin position="144"/>
        <end position="161"/>
    </location>
</feature>
<dbReference type="GO" id="GO:0009055">
    <property type="term" value="F:electron transfer activity"/>
    <property type="evidence" value="ECO:0007669"/>
    <property type="project" value="InterPro"/>
</dbReference>
<comment type="caution">
    <text evidence="10">The sequence shown here is derived from an EMBL/GenBank/DDBJ whole genome shotgun (WGS) entry which is preliminary data.</text>
</comment>
<evidence type="ECO:0000313" key="11">
    <source>
        <dbReference type="Proteomes" id="UP000252189"/>
    </source>
</evidence>